<evidence type="ECO:0000256" key="1">
    <source>
        <dbReference type="SAM" id="MobiDB-lite"/>
    </source>
</evidence>
<evidence type="ECO:0000256" key="2">
    <source>
        <dbReference type="SAM" id="Phobius"/>
    </source>
</evidence>
<dbReference type="AlphaFoldDB" id="A0A8H5BB73"/>
<keyword evidence="2" id="KW-0812">Transmembrane</keyword>
<sequence>MSTLPPNVIHSYLDAQLVAAFVELFLDGVYTTLVAFMFLVIVTSKRTLTLAEYVIYLVVFLLYAMAMIHIGSWTFHMRDAFINHTGPSETIYAFLSTKDPQALGRDIMAVAMTFVADLILVWRVFALWGQNWKVGILPLVLTLFALAFGIQYIWLATNPSELVSLKRIDVDSGTYYGATLANTVVSTILIIWRVQSIGGTESIARYWRILGMVVESAALYSIVLIIYMPFVTGTDFTTHAATYIVQSVVIPMTGIAPTLLVTRVLLNKENSTNIPHPFMDSIRFMTTSLAFAVPVQTGDTTNINSHTQYTQSRTLSRSDKDGSKTELPPASLEPK</sequence>
<feature type="transmembrane region" description="Helical" evidence="2">
    <location>
        <begin position="20"/>
        <end position="42"/>
    </location>
</feature>
<evidence type="ECO:0000313" key="3">
    <source>
        <dbReference type="EMBL" id="KAF5319863.1"/>
    </source>
</evidence>
<keyword evidence="2" id="KW-0472">Membrane</keyword>
<feature type="transmembrane region" description="Helical" evidence="2">
    <location>
        <begin position="54"/>
        <end position="75"/>
    </location>
</feature>
<dbReference type="OrthoDB" id="2873242at2759"/>
<feature type="region of interest" description="Disordered" evidence="1">
    <location>
        <begin position="302"/>
        <end position="335"/>
    </location>
</feature>
<dbReference type="Proteomes" id="UP000559256">
    <property type="component" value="Unassembled WGS sequence"/>
</dbReference>
<name>A0A8H5BB73_9AGAR</name>
<organism evidence="3 4">
    <name type="scientific">Tetrapyrgos nigripes</name>
    <dbReference type="NCBI Taxonomy" id="182062"/>
    <lineage>
        <taxon>Eukaryota</taxon>
        <taxon>Fungi</taxon>
        <taxon>Dikarya</taxon>
        <taxon>Basidiomycota</taxon>
        <taxon>Agaricomycotina</taxon>
        <taxon>Agaricomycetes</taxon>
        <taxon>Agaricomycetidae</taxon>
        <taxon>Agaricales</taxon>
        <taxon>Marasmiineae</taxon>
        <taxon>Marasmiaceae</taxon>
        <taxon>Tetrapyrgos</taxon>
    </lineage>
</organism>
<feature type="transmembrane region" description="Helical" evidence="2">
    <location>
        <begin position="240"/>
        <end position="266"/>
    </location>
</feature>
<gene>
    <name evidence="3" type="ORF">D9758_018525</name>
</gene>
<keyword evidence="4" id="KW-1185">Reference proteome</keyword>
<evidence type="ECO:0000313" key="4">
    <source>
        <dbReference type="Proteomes" id="UP000559256"/>
    </source>
</evidence>
<protein>
    <submittedName>
        <fullName evidence="3">Uncharacterized protein</fullName>
    </submittedName>
</protein>
<dbReference type="EMBL" id="JAACJM010000428">
    <property type="protein sequence ID" value="KAF5319863.1"/>
    <property type="molecule type" value="Genomic_DNA"/>
</dbReference>
<keyword evidence="2" id="KW-1133">Transmembrane helix</keyword>
<feature type="transmembrane region" description="Helical" evidence="2">
    <location>
        <begin position="175"/>
        <end position="194"/>
    </location>
</feature>
<feature type="transmembrane region" description="Helical" evidence="2">
    <location>
        <begin position="206"/>
        <end position="228"/>
    </location>
</feature>
<proteinExistence type="predicted"/>
<feature type="transmembrane region" description="Helical" evidence="2">
    <location>
        <begin position="107"/>
        <end position="128"/>
    </location>
</feature>
<feature type="compositionally biased region" description="Polar residues" evidence="1">
    <location>
        <begin position="302"/>
        <end position="315"/>
    </location>
</feature>
<feature type="transmembrane region" description="Helical" evidence="2">
    <location>
        <begin position="135"/>
        <end position="155"/>
    </location>
</feature>
<accession>A0A8H5BB73</accession>
<comment type="caution">
    <text evidence="3">The sequence shown here is derived from an EMBL/GenBank/DDBJ whole genome shotgun (WGS) entry which is preliminary data.</text>
</comment>
<reference evidence="3 4" key="1">
    <citation type="journal article" date="2020" name="ISME J.">
        <title>Uncovering the hidden diversity of litter-decomposition mechanisms in mushroom-forming fungi.</title>
        <authorList>
            <person name="Floudas D."/>
            <person name="Bentzer J."/>
            <person name="Ahren D."/>
            <person name="Johansson T."/>
            <person name="Persson P."/>
            <person name="Tunlid A."/>
        </authorList>
    </citation>
    <scope>NUCLEOTIDE SEQUENCE [LARGE SCALE GENOMIC DNA]</scope>
    <source>
        <strain evidence="3 4">CBS 291.85</strain>
    </source>
</reference>